<organism evidence="3 4">
    <name type="scientific">Gigaspora margarita</name>
    <dbReference type="NCBI Taxonomy" id="4874"/>
    <lineage>
        <taxon>Eukaryota</taxon>
        <taxon>Fungi</taxon>
        <taxon>Fungi incertae sedis</taxon>
        <taxon>Mucoromycota</taxon>
        <taxon>Glomeromycotina</taxon>
        <taxon>Glomeromycetes</taxon>
        <taxon>Diversisporales</taxon>
        <taxon>Gigasporaceae</taxon>
        <taxon>Gigaspora</taxon>
    </lineage>
</organism>
<feature type="non-terminal residue" evidence="3">
    <location>
        <position position="638"/>
    </location>
</feature>
<protein>
    <submittedName>
        <fullName evidence="3">13134_t:CDS:1</fullName>
    </submittedName>
</protein>
<dbReference type="InterPro" id="IPR050951">
    <property type="entry name" value="Retrovirus_Pol_polyprotein"/>
</dbReference>
<comment type="caution">
    <text evidence="3">The sequence shown here is derived from an EMBL/GenBank/DDBJ whole genome shotgun (WGS) entry which is preliminary data.</text>
</comment>
<feature type="region of interest" description="Disordered" evidence="2">
    <location>
        <begin position="26"/>
        <end position="50"/>
    </location>
</feature>
<evidence type="ECO:0000313" key="3">
    <source>
        <dbReference type="EMBL" id="CAG8787818.1"/>
    </source>
</evidence>
<feature type="compositionally biased region" description="Basic and acidic residues" evidence="2">
    <location>
        <begin position="27"/>
        <end position="46"/>
    </location>
</feature>
<dbReference type="SUPFAM" id="SSF56672">
    <property type="entry name" value="DNA/RNA polymerases"/>
    <property type="match status" value="1"/>
</dbReference>
<feature type="coiled-coil region" evidence="1">
    <location>
        <begin position="578"/>
        <end position="606"/>
    </location>
</feature>
<evidence type="ECO:0000256" key="2">
    <source>
        <dbReference type="SAM" id="MobiDB-lite"/>
    </source>
</evidence>
<evidence type="ECO:0000313" key="4">
    <source>
        <dbReference type="Proteomes" id="UP000789901"/>
    </source>
</evidence>
<dbReference type="Proteomes" id="UP000789901">
    <property type="component" value="Unassembled WGS sequence"/>
</dbReference>
<dbReference type="Gene3D" id="3.10.10.10">
    <property type="entry name" value="HIV Type 1 Reverse Transcriptase, subunit A, domain 1"/>
    <property type="match status" value="1"/>
</dbReference>
<sequence>MRVSGNKIPLLDTLFEVYVAKRRKKDNGKVEEIETPEERKEATKEPVHKKKKVIAKKRKTKPVEHLIISNIQPYFIMTDLQNKKADITYAQLFQVAPNIRKEMNKITSIGRITTMKVVEFCLKQDKEEKTTSMYCEAQVKGCPILLILDSGSSGCVVAANFLKELDIPINHSLIVVMVRVYRKQKRPLEKEESEGELDMLEEKTVTEINESDSSKEYKDKNLVDQLYLYWEFQKNEGKSVWCGKCLKEEKKEEGFKLGRMTGKQETRLRAILTKYKSTFKEESEQLERTSITQYEIYAEDGPLIKQKFYPTSKPEHEFIKAEIQCMEKAILVKKKNRSMRFCVDYRKLNKAHKCSGYLPMVNGPSATGCIEKFALEYIDDLNKGKYYFGQQRITFLDHEIFQQGIVRREVKVKAMKEFLLPKNLRALRGFLELARKHKNKFQKMDKEKYRLLVRYLTNLTIIAELTKSNYGSSSLKPKSTNPLRVIQQQEVQIVLNAVHKSAIDRHLGEKATLQKQRGKPTIHEPLYPINPTQLFDRIGIDFVSPLPKTKKGIAMYSTEVINEEEVPSVILTRIVTFIDHLQESRAMALENIKKSQEKQRAKLDTQKGGKLELKWLDPYWIHKSFNNRTYKLQTLEGK</sequence>
<keyword evidence="4" id="KW-1185">Reference proteome</keyword>
<gene>
    <name evidence="3" type="ORF">GMARGA_LOCUS20740</name>
</gene>
<accession>A0ABN7VNJ2</accession>
<dbReference type="PANTHER" id="PTHR37984:SF5">
    <property type="entry name" value="PROTEIN NYNRIN-LIKE"/>
    <property type="match status" value="1"/>
</dbReference>
<dbReference type="EMBL" id="CAJVQB010018489">
    <property type="protein sequence ID" value="CAG8787818.1"/>
    <property type="molecule type" value="Genomic_DNA"/>
</dbReference>
<reference evidence="3 4" key="1">
    <citation type="submission" date="2021-06" db="EMBL/GenBank/DDBJ databases">
        <authorList>
            <person name="Kallberg Y."/>
            <person name="Tangrot J."/>
            <person name="Rosling A."/>
        </authorList>
    </citation>
    <scope>NUCLEOTIDE SEQUENCE [LARGE SCALE GENOMIC DNA]</scope>
    <source>
        <strain evidence="3 4">120-4 pot B 10/14</strain>
    </source>
</reference>
<name>A0ABN7VNJ2_GIGMA</name>
<evidence type="ECO:0000256" key="1">
    <source>
        <dbReference type="SAM" id="Coils"/>
    </source>
</evidence>
<dbReference type="InterPro" id="IPR043502">
    <property type="entry name" value="DNA/RNA_pol_sf"/>
</dbReference>
<keyword evidence="1" id="KW-0175">Coiled coil</keyword>
<dbReference type="PANTHER" id="PTHR37984">
    <property type="entry name" value="PROTEIN CBG26694"/>
    <property type="match status" value="1"/>
</dbReference>
<proteinExistence type="predicted"/>